<dbReference type="OrthoDB" id="2157272at2759"/>
<keyword evidence="1" id="KW-1015">Disulfide bond</keyword>
<evidence type="ECO:0000313" key="4">
    <source>
        <dbReference type="EMBL" id="ORX49720.1"/>
    </source>
</evidence>
<evidence type="ECO:0000256" key="2">
    <source>
        <dbReference type="SAM" id="Phobius"/>
    </source>
</evidence>
<keyword evidence="5" id="KW-1185">Reference proteome</keyword>
<accession>A0A1Y1V8M5</accession>
<feature type="transmembrane region" description="Helical" evidence="2">
    <location>
        <begin position="799"/>
        <end position="821"/>
    </location>
</feature>
<feature type="transmembrane region" description="Helical" evidence="2">
    <location>
        <begin position="833"/>
        <end position="850"/>
    </location>
</feature>
<protein>
    <recommendedName>
        <fullName evidence="3">EGF-like domain-containing protein</fullName>
    </recommendedName>
</protein>
<organism evidence="4 5">
    <name type="scientific">Piromyces finnis</name>
    <dbReference type="NCBI Taxonomy" id="1754191"/>
    <lineage>
        <taxon>Eukaryota</taxon>
        <taxon>Fungi</taxon>
        <taxon>Fungi incertae sedis</taxon>
        <taxon>Chytridiomycota</taxon>
        <taxon>Chytridiomycota incertae sedis</taxon>
        <taxon>Neocallimastigomycetes</taxon>
        <taxon>Neocallimastigales</taxon>
        <taxon>Neocallimastigaceae</taxon>
        <taxon>Piromyces</taxon>
    </lineage>
</organism>
<keyword evidence="2" id="KW-1133">Transmembrane helix</keyword>
<reference evidence="4 5" key="2">
    <citation type="submission" date="2016-08" db="EMBL/GenBank/DDBJ databases">
        <title>Pervasive Adenine N6-methylation of Active Genes in Fungi.</title>
        <authorList>
            <consortium name="DOE Joint Genome Institute"/>
            <person name="Mondo S.J."/>
            <person name="Dannebaum R.O."/>
            <person name="Kuo R.C."/>
            <person name="Labutti K."/>
            <person name="Haridas S."/>
            <person name="Kuo A."/>
            <person name="Salamov A."/>
            <person name="Ahrendt S.R."/>
            <person name="Lipzen A."/>
            <person name="Sullivan W."/>
            <person name="Andreopoulos W.B."/>
            <person name="Clum A."/>
            <person name="Lindquist E."/>
            <person name="Daum C."/>
            <person name="Ramamoorthy G.K."/>
            <person name="Gryganskyi A."/>
            <person name="Culley D."/>
            <person name="Magnuson J.K."/>
            <person name="James T.Y."/>
            <person name="O'Malley M.A."/>
            <person name="Stajich J.E."/>
            <person name="Spatafora J.W."/>
            <person name="Visel A."/>
            <person name="Grigoriev I.V."/>
        </authorList>
    </citation>
    <scope>NUCLEOTIDE SEQUENCE [LARGE SCALE GENOMIC DNA]</scope>
    <source>
        <strain evidence="5">finn</strain>
    </source>
</reference>
<name>A0A1Y1V8M5_9FUNG</name>
<dbReference type="EMBL" id="MCFH01000023">
    <property type="protein sequence ID" value="ORX49720.1"/>
    <property type="molecule type" value="Genomic_DNA"/>
</dbReference>
<dbReference type="Gene3D" id="2.10.25.10">
    <property type="entry name" value="Laminin"/>
    <property type="match status" value="1"/>
</dbReference>
<feature type="disulfide bond" evidence="1">
    <location>
        <begin position="756"/>
        <end position="766"/>
    </location>
</feature>
<keyword evidence="2" id="KW-0812">Transmembrane</keyword>
<evidence type="ECO:0000259" key="3">
    <source>
        <dbReference type="PROSITE" id="PS50026"/>
    </source>
</evidence>
<keyword evidence="1" id="KW-0245">EGF-like domain</keyword>
<reference evidence="4 5" key="1">
    <citation type="submission" date="2016-08" db="EMBL/GenBank/DDBJ databases">
        <title>Genomes of anaerobic fungi encode conserved fungal cellulosomes for biomass hydrolysis.</title>
        <authorList>
            <consortium name="DOE Joint Genome Institute"/>
            <person name="Haitjema C.H."/>
            <person name="Gilmore S.P."/>
            <person name="Henske J.K."/>
            <person name="Solomon K.V."/>
            <person name="De Groot R."/>
            <person name="Kuo A."/>
            <person name="Mondo S.J."/>
            <person name="Salamov A.A."/>
            <person name="Labutti K."/>
            <person name="Zhao Z."/>
            <person name="Chiniquy J."/>
            <person name="Barry K."/>
            <person name="Brewer H.M."/>
            <person name="Purvine S.O."/>
            <person name="Wright A.T."/>
            <person name="Boxma B."/>
            <person name="Van Alen T."/>
            <person name="Hackstein J.H."/>
            <person name="Baker S.E."/>
            <person name="Grigoriev I.V."/>
            <person name="O'Malley M.A."/>
        </authorList>
    </citation>
    <scope>NUCLEOTIDE SEQUENCE [LARGE SCALE GENOMIC DNA]</scope>
    <source>
        <strain evidence="5">finn</strain>
    </source>
</reference>
<feature type="domain" description="EGF-like" evidence="3">
    <location>
        <begin position="752"/>
        <end position="785"/>
    </location>
</feature>
<evidence type="ECO:0000256" key="1">
    <source>
        <dbReference type="PROSITE-ProRule" id="PRU00076"/>
    </source>
</evidence>
<dbReference type="InterPro" id="IPR000742">
    <property type="entry name" value="EGF"/>
</dbReference>
<sequence length="879" mass="99462">MIKGNLKFKNNMEVDIDNVLIMGTLDFNNQCFNDQCIKNQSININNIIFNAEAEIDSKEYCINLFGNVNISNSLFYGNSLCKNGIMKYDGENMNNIKIDESYFDGNYSNQCLKIINSLKSFITSSKFEKGASFKTGGGAIGVEYSDLYVESCEFSDNFSVENGAIFYVYNSKSFETQNIIAQNTTALEKGSFIYIYSSSDYKTKASIYNTQYYGVGNINQPINNGGLIASIEGFSNLYIENFYGEDLNGGNGVGAFTISQESVIEINNIELHKVDASGIGGVLLTSFNEEVGSKFKVTNGNFTDFSQYSASYASTFIMIDKNIEISINDSYISNLFCYRGYFMYNEGPAMIEFNNVNILYHSSNSPTYFFYNKSYNKDTHNTLTLNNVRIDEYSSCEEFITMSYGEIIINNSNFNMFWRCTFSIECIITNKDEKLGNEISGFIDIGENVKLIISDTVFDSIYANGFKAGKSSYITISDTTFQYCGFSTSLIEIDTNSNNKKGHYIINNTNFIGFFGYNGSILSIIETDNSTPVTFNNSSFIENISTNCGGIVYSQSNSTNLYVSFNNCVFENNWGLYGHIAYSYSKQYEPYFSNIEELREIEGSFVTNPAYIQLTNDSPNSISIISGEVISEEIKYNIFDDYGNLRKITESLDIKYVSSVNEMVYFKVYINDTYNAAIIGKAVSFCLYDECTLPSFKIVGNPGNYKLNVEIIIYGPFKPFSNNLIEMDLTIKNCDESYIYQDLYNIGFKSCYFPECSPSCNNGGKCINTNVCDCSKTSYHGNYCNEYYKLNRIKFVDKLIIFITIVLVILILIIMLSIFLLRNESKIKAGGIDFMYIILFGLLFNCIYVYESTIENKTKFNCIMSFLSNNIVIFNNNNI</sequence>
<evidence type="ECO:0000313" key="5">
    <source>
        <dbReference type="Proteomes" id="UP000193719"/>
    </source>
</evidence>
<dbReference type="Proteomes" id="UP000193719">
    <property type="component" value="Unassembled WGS sequence"/>
</dbReference>
<comment type="caution">
    <text evidence="4">The sequence shown here is derived from an EMBL/GenBank/DDBJ whole genome shotgun (WGS) entry which is preliminary data.</text>
</comment>
<proteinExistence type="predicted"/>
<comment type="caution">
    <text evidence="1">Lacks conserved residue(s) required for the propagation of feature annotation.</text>
</comment>
<dbReference type="STRING" id="1754191.A0A1Y1V8M5"/>
<gene>
    <name evidence="4" type="ORF">BCR36DRAFT_353422</name>
</gene>
<dbReference type="PROSITE" id="PS50026">
    <property type="entry name" value="EGF_3"/>
    <property type="match status" value="1"/>
</dbReference>
<keyword evidence="2" id="KW-0472">Membrane</keyword>
<dbReference type="AlphaFoldDB" id="A0A1Y1V8M5"/>